<evidence type="ECO:0008006" key="3">
    <source>
        <dbReference type="Google" id="ProtNLM"/>
    </source>
</evidence>
<reference evidence="1 2" key="1">
    <citation type="submission" date="2024-01" db="EMBL/GenBank/DDBJ databases">
        <title>Genome assemblies of Stephania.</title>
        <authorList>
            <person name="Yang L."/>
        </authorList>
    </citation>
    <scope>NUCLEOTIDE SEQUENCE [LARGE SCALE GENOMIC DNA]</scope>
    <source>
        <strain evidence="1">JXDWG</strain>
        <tissue evidence="1">Leaf</tissue>
    </source>
</reference>
<name>A0AAP0HHC0_9MAGN</name>
<dbReference type="InterPro" id="IPR001128">
    <property type="entry name" value="Cyt_P450"/>
</dbReference>
<dbReference type="InterPro" id="IPR002401">
    <property type="entry name" value="Cyt_P450_E_grp-I"/>
</dbReference>
<organism evidence="1 2">
    <name type="scientific">Stephania cephalantha</name>
    <dbReference type="NCBI Taxonomy" id="152367"/>
    <lineage>
        <taxon>Eukaryota</taxon>
        <taxon>Viridiplantae</taxon>
        <taxon>Streptophyta</taxon>
        <taxon>Embryophyta</taxon>
        <taxon>Tracheophyta</taxon>
        <taxon>Spermatophyta</taxon>
        <taxon>Magnoliopsida</taxon>
        <taxon>Ranunculales</taxon>
        <taxon>Menispermaceae</taxon>
        <taxon>Menispermoideae</taxon>
        <taxon>Cissampelideae</taxon>
        <taxon>Stephania</taxon>
    </lineage>
</organism>
<dbReference type="GO" id="GO:0005506">
    <property type="term" value="F:iron ion binding"/>
    <property type="evidence" value="ECO:0007669"/>
    <property type="project" value="InterPro"/>
</dbReference>
<dbReference type="EMBL" id="JBBNAG010000012">
    <property type="protein sequence ID" value="KAK9088453.1"/>
    <property type="molecule type" value="Genomic_DNA"/>
</dbReference>
<dbReference type="AlphaFoldDB" id="A0AAP0HHC0"/>
<sequence length="165" mass="18423">MRDVKKGSMNEFHKKIIEEHMKVRTDQNGDEKGDMSFVDILLSLPSEDGKEHMDDVETKALIQDMIAAATNTSAVTNKWAMTEVIKHPRVLRRIQEELDEVDNVEEFRSERHLVAAAGSGTEGRVEISHGADFKILSFSTDKRKCPGAPLGVAFVLTADEVVPLF</sequence>
<dbReference type="GO" id="GO:0016705">
    <property type="term" value="F:oxidoreductase activity, acting on paired donors, with incorporation or reduction of molecular oxygen"/>
    <property type="evidence" value="ECO:0007669"/>
    <property type="project" value="InterPro"/>
</dbReference>
<dbReference type="SUPFAM" id="SSF48264">
    <property type="entry name" value="Cytochrome P450"/>
    <property type="match status" value="1"/>
</dbReference>
<comment type="caution">
    <text evidence="1">The sequence shown here is derived from an EMBL/GenBank/DDBJ whole genome shotgun (WGS) entry which is preliminary data.</text>
</comment>
<dbReference type="InterPro" id="IPR036396">
    <property type="entry name" value="Cyt_P450_sf"/>
</dbReference>
<protein>
    <recommendedName>
        <fullName evidence="3">Cytochrome P450</fullName>
    </recommendedName>
</protein>
<dbReference type="Proteomes" id="UP001419268">
    <property type="component" value="Unassembled WGS sequence"/>
</dbReference>
<gene>
    <name evidence="1" type="ORF">Scep_027535</name>
</gene>
<dbReference type="PANTHER" id="PTHR24281">
    <property type="entry name" value="STEROID 21-HYDROXYLASE-RELATED"/>
    <property type="match status" value="1"/>
</dbReference>
<dbReference type="PRINTS" id="PR00463">
    <property type="entry name" value="EP450I"/>
</dbReference>
<accession>A0AAP0HHC0</accession>
<keyword evidence="2" id="KW-1185">Reference proteome</keyword>
<dbReference type="Gene3D" id="1.10.630.10">
    <property type="entry name" value="Cytochrome P450"/>
    <property type="match status" value="1"/>
</dbReference>
<dbReference type="GO" id="GO:0004497">
    <property type="term" value="F:monooxygenase activity"/>
    <property type="evidence" value="ECO:0007669"/>
    <property type="project" value="InterPro"/>
</dbReference>
<proteinExistence type="predicted"/>
<evidence type="ECO:0000313" key="1">
    <source>
        <dbReference type="EMBL" id="KAK9088453.1"/>
    </source>
</evidence>
<dbReference type="GO" id="GO:0044550">
    <property type="term" value="P:secondary metabolite biosynthetic process"/>
    <property type="evidence" value="ECO:0007669"/>
    <property type="project" value="UniProtKB-ARBA"/>
</dbReference>
<dbReference type="Pfam" id="PF00067">
    <property type="entry name" value="p450"/>
    <property type="match status" value="1"/>
</dbReference>
<dbReference type="GO" id="GO:0020037">
    <property type="term" value="F:heme binding"/>
    <property type="evidence" value="ECO:0007669"/>
    <property type="project" value="InterPro"/>
</dbReference>
<evidence type="ECO:0000313" key="2">
    <source>
        <dbReference type="Proteomes" id="UP001419268"/>
    </source>
</evidence>